<proteinExistence type="predicted"/>
<accession>L7EZF3</accession>
<dbReference type="PATRIC" id="fig|698760.3.peg.6360"/>
<comment type="caution">
    <text evidence="1">The sequence shown here is derived from an EMBL/GenBank/DDBJ whole genome shotgun (WGS) entry which is preliminary data.</text>
</comment>
<protein>
    <submittedName>
        <fullName evidence="1">Uncharacterized protein</fullName>
    </submittedName>
</protein>
<dbReference type="Proteomes" id="UP000010931">
    <property type="component" value="Unassembled WGS sequence"/>
</dbReference>
<organism evidence="1 2">
    <name type="scientific">Streptomyces turgidiscabies (strain Car8)</name>
    <dbReference type="NCBI Taxonomy" id="698760"/>
    <lineage>
        <taxon>Bacteria</taxon>
        <taxon>Bacillati</taxon>
        <taxon>Actinomycetota</taxon>
        <taxon>Actinomycetes</taxon>
        <taxon>Kitasatosporales</taxon>
        <taxon>Streptomycetaceae</taxon>
        <taxon>Streptomyces</taxon>
    </lineage>
</organism>
<dbReference type="AlphaFoldDB" id="L7EZF3"/>
<dbReference type="EMBL" id="AEJB01000423">
    <property type="protein sequence ID" value="ELP64813.1"/>
    <property type="molecule type" value="Genomic_DNA"/>
</dbReference>
<keyword evidence="2" id="KW-1185">Reference proteome</keyword>
<evidence type="ECO:0000313" key="2">
    <source>
        <dbReference type="Proteomes" id="UP000010931"/>
    </source>
</evidence>
<gene>
    <name evidence="1" type="ORF">STRTUCAR8_00830</name>
</gene>
<name>L7EZF3_STRT8</name>
<sequence>MGALMPGLLLAPLPGRGRILGSGFRGGCRSSQRNLTIVC</sequence>
<evidence type="ECO:0000313" key="1">
    <source>
        <dbReference type="EMBL" id="ELP64813.1"/>
    </source>
</evidence>
<reference evidence="1 2" key="1">
    <citation type="journal article" date="2011" name="Plasmid">
        <title>Streptomyces turgidiscabies Car8 contains a modular pathogenicity island that shares virulence genes with other actinobacterial plant pathogens.</title>
        <authorList>
            <person name="Huguet-Tapia J.C."/>
            <person name="Badger J.H."/>
            <person name="Loria R."/>
            <person name="Pettis G.S."/>
        </authorList>
    </citation>
    <scope>NUCLEOTIDE SEQUENCE [LARGE SCALE GENOMIC DNA]</scope>
    <source>
        <strain evidence="1 2">Car8</strain>
    </source>
</reference>